<protein>
    <submittedName>
        <fullName evidence="1">Uncharacterized protein</fullName>
    </submittedName>
</protein>
<accession>A0A8D9F0F0</accession>
<sequence>MDTFVCPDQIRSMEQSRPSIRGLLVYSLVPISSLLQHSYGFVTYLQSVTVSTLKRKKNMIERIELYTVAIITYESIDIYWNRLQVKLRLRSSEMTNSAFYLTL</sequence>
<reference evidence="1" key="1">
    <citation type="submission" date="2021-05" db="EMBL/GenBank/DDBJ databases">
        <authorList>
            <person name="Alioto T."/>
            <person name="Alioto T."/>
            <person name="Gomez Garrido J."/>
        </authorList>
    </citation>
    <scope>NUCLEOTIDE SEQUENCE</scope>
</reference>
<dbReference type="EMBL" id="HBUF01582500">
    <property type="protein sequence ID" value="CAG6770685.1"/>
    <property type="molecule type" value="Transcribed_RNA"/>
</dbReference>
<organism evidence="1">
    <name type="scientific">Cacopsylla melanoneura</name>
    <dbReference type="NCBI Taxonomy" id="428564"/>
    <lineage>
        <taxon>Eukaryota</taxon>
        <taxon>Metazoa</taxon>
        <taxon>Ecdysozoa</taxon>
        <taxon>Arthropoda</taxon>
        <taxon>Hexapoda</taxon>
        <taxon>Insecta</taxon>
        <taxon>Pterygota</taxon>
        <taxon>Neoptera</taxon>
        <taxon>Paraneoptera</taxon>
        <taxon>Hemiptera</taxon>
        <taxon>Sternorrhyncha</taxon>
        <taxon>Psylloidea</taxon>
        <taxon>Psyllidae</taxon>
        <taxon>Psyllinae</taxon>
        <taxon>Cacopsylla</taxon>
    </lineage>
</organism>
<evidence type="ECO:0000313" key="1">
    <source>
        <dbReference type="EMBL" id="CAG6770685.1"/>
    </source>
</evidence>
<name>A0A8D9F0F0_9HEMI</name>
<proteinExistence type="predicted"/>
<dbReference type="AlphaFoldDB" id="A0A8D9F0F0"/>